<organism evidence="6 8">
    <name type="scientific">Clostridium formicaceticum</name>
    <dbReference type="NCBI Taxonomy" id="1497"/>
    <lineage>
        <taxon>Bacteria</taxon>
        <taxon>Bacillati</taxon>
        <taxon>Bacillota</taxon>
        <taxon>Clostridia</taxon>
        <taxon>Eubacteriales</taxon>
        <taxon>Clostridiaceae</taxon>
        <taxon>Clostridium</taxon>
    </lineage>
</organism>
<dbReference type="EMBL" id="CP017603">
    <property type="protein sequence ID" value="AOY74902.1"/>
    <property type="molecule type" value="Genomic_DNA"/>
</dbReference>
<evidence type="ECO:0000313" key="7">
    <source>
        <dbReference type="Proteomes" id="UP000177894"/>
    </source>
</evidence>
<dbReference type="Pfam" id="PF13490">
    <property type="entry name" value="zf-HC2"/>
    <property type="match status" value="1"/>
</dbReference>
<keyword evidence="3" id="KW-0472">Membrane</keyword>
<evidence type="ECO:0000313" key="6">
    <source>
        <dbReference type="EMBL" id="ARE89307.1"/>
    </source>
</evidence>
<feature type="transmembrane region" description="Helical" evidence="3">
    <location>
        <begin position="146"/>
        <end position="170"/>
    </location>
</feature>
<feature type="domain" description="Putative zinc-finger" evidence="4">
    <location>
        <begin position="5"/>
        <end position="36"/>
    </location>
</feature>
<dbReference type="RefSeq" id="WP_070963940.1">
    <property type="nucleotide sequence ID" value="NZ_CP017603.1"/>
</dbReference>
<feature type="transmembrane region" description="Helical" evidence="3">
    <location>
        <begin position="182"/>
        <end position="204"/>
    </location>
</feature>
<evidence type="ECO:0000256" key="3">
    <source>
        <dbReference type="SAM" id="Phobius"/>
    </source>
</evidence>
<dbReference type="AlphaFoldDB" id="A0AAC9WHP0"/>
<evidence type="ECO:0000256" key="1">
    <source>
        <dbReference type="ARBA" id="ARBA00024353"/>
    </source>
</evidence>
<comment type="similarity">
    <text evidence="1">Belongs to the zinc-associated anti-sigma factor (ZAS) superfamily. Anti-sigma-W factor family.</text>
</comment>
<keyword evidence="7" id="KW-1185">Reference proteome</keyword>
<evidence type="ECO:0000313" key="5">
    <source>
        <dbReference type="EMBL" id="AOY74902.1"/>
    </source>
</evidence>
<dbReference type="EMBL" id="CP020559">
    <property type="protein sequence ID" value="ARE89307.1"/>
    <property type="molecule type" value="Genomic_DNA"/>
</dbReference>
<dbReference type="Proteomes" id="UP000177894">
    <property type="component" value="Chromosome"/>
</dbReference>
<sequence>MPCPCQHQLQDYLEEKLSPEEMLKMEEHIDSCDDCQQKLDTLLDTSLQLQQKSIEIDDEILIERIKAHRKGIRRIFAYGALGFLLGLFSLNYTSDSFIVTKAMMALPYKLAEFMLGIFFSGNKLPQEDFMYRHLQRGMGYFPCHPVLGLIVELITPALVAMFLAMAVGYLTSDKRVFQRKKILRFIASGMVVFLLWFGFIYGIYHNTLNKIENLEGIQAVTIYEKQEYSTSWLLRIDQYNLQKEEYRTIISGLSEASSLEKYPSMNYQEGLQLLLQFRGGGEATVHVDMDTGIMFMQNRRHYQLSNETQLQLLEVVRRENNDAKN</sequence>
<gene>
    <name evidence="5" type="ORF">BJL90_02370</name>
    <name evidence="6" type="ORF">CLFO_37140</name>
</gene>
<dbReference type="Proteomes" id="UP000192478">
    <property type="component" value="Chromosome"/>
</dbReference>
<evidence type="ECO:0000259" key="4">
    <source>
        <dbReference type="Pfam" id="PF13490"/>
    </source>
</evidence>
<dbReference type="InterPro" id="IPR041916">
    <property type="entry name" value="Anti_sigma_zinc_sf"/>
</dbReference>
<keyword evidence="3" id="KW-1133">Transmembrane helix</keyword>
<reference evidence="5 7" key="1">
    <citation type="submission" date="2016-10" db="EMBL/GenBank/DDBJ databases">
        <title>Complete Genome Sequence of Acetogen Clostridium formicoaceticum ATCC 27076.</title>
        <authorList>
            <person name="Bao T."/>
            <person name="Cheng C."/>
            <person name="Zhao J."/>
            <person name="Yang S.-T."/>
            <person name="Wang J."/>
            <person name="Wang M."/>
        </authorList>
    </citation>
    <scope>NUCLEOTIDE SEQUENCE [LARGE SCALE GENOMIC DNA]</scope>
    <source>
        <strain evidence="5 7">ATCC 27076</strain>
    </source>
</reference>
<dbReference type="Gene3D" id="1.10.10.1320">
    <property type="entry name" value="Anti-sigma factor, zinc-finger domain"/>
    <property type="match status" value="1"/>
</dbReference>
<dbReference type="InterPro" id="IPR027383">
    <property type="entry name" value="Znf_put"/>
</dbReference>
<dbReference type="KEGG" id="cfm:BJL90_02370"/>
<reference evidence="6 8" key="2">
    <citation type="submission" date="2017-03" db="EMBL/GenBank/DDBJ databases">
        <title>Complete sequence of Clostridium formicaceticum DSM 92.</title>
        <authorList>
            <person name="Poehlein A."/>
            <person name="Karl M."/>
            <person name="Bengelsdorf F.R."/>
            <person name="Duerre P."/>
            <person name="Daniel R."/>
        </authorList>
    </citation>
    <scope>NUCLEOTIDE SEQUENCE [LARGE SCALE GENOMIC DNA]</scope>
    <source>
        <strain evidence="6 8">DSM 92</strain>
    </source>
</reference>
<name>A0AAC9WHP0_9CLOT</name>
<evidence type="ECO:0000256" key="2">
    <source>
        <dbReference type="ARBA" id="ARBA00024438"/>
    </source>
</evidence>
<protein>
    <recommendedName>
        <fullName evidence="2">Anti-sigma-W factor RsiW</fullName>
    </recommendedName>
</protein>
<accession>A0AAC9WHP0</accession>
<feature type="transmembrane region" description="Helical" evidence="3">
    <location>
        <begin position="75"/>
        <end position="94"/>
    </location>
</feature>
<evidence type="ECO:0000313" key="8">
    <source>
        <dbReference type="Proteomes" id="UP000192478"/>
    </source>
</evidence>
<proteinExistence type="inferred from homology"/>
<keyword evidence="3" id="KW-0812">Transmembrane</keyword>